<keyword evidence="1" id="KW-0224">Dipeptidase</keyword>
<dbReference type="Pfam" id="PF01244">
    <property type="entry name" value="Peptidase_M19"/>
    <property type="match status" value="1"/>
</dbReference>
<protein>
    <submittedName>
        <fullName evidence="1">Membrane dipeptidase</fullName>
        <ecNumber evidence="1">3.4.13.-</ecNumber>
    </submittedName>
</protein>
<reference evidence="1" key="1">
    <citation type="journal article" date="2021" name="PeerJ">
        <title>Extensive microbial diversity within the chicken gut microbiome revealed by metagenomics and culture.</title>
        <authorList>
            <person name="Gilroy R."/>
            <person name="Ravi A."/>
            <person name="Getino M."/>
            <person name="Pursley I."/>
            <person name="Horton D.L."/>
            <person name="Alikhan N.F."/>
            <person name="Baker D."/>
            <person name="Gharbi K."/>
            <person name="Hall N."/>
            <person name="Watson M."/>
            <person name="Adriaenssens E.M."/>
            <person name="Foster-Nyarko E."/>
            <person name="Jarju S."/>
            <person name="Secka A."/>
            <person name="Antonio M."/>
            <person name="Oren A."/>
            <person name="Chaudhuri R.R."/>
            <person name="La Ragione R."/>
            <person name="Hildebrand F."/>
            <person name="Pallen M.J."/>
        </authorList>
    </citation>
    <scope>NUCLEOTIDE SEQUENCE</scope>
    <source>
        <strain evidence="1">ChiGjej1B1-1692</strain>
    </source>
</reference>
<dbReference type="EMBL" id="DWWK01000174">
    <property type="protein sequence ID" value="HJC39497.1"/>
    <property type="molecule type" value="Genomic_DNA"/>
</dbReference>
<feature type="non-terminal residue" evidence="1">
    <location>
        <position position="1"/>
    </location>
</feature>
<dbReference type="GO" id="GO:0070573">
    <property type="term" value="F:metallodipeptidase activity"/>
    <property type="evidence" value="ECO:0007669"/>
    <property type="project" value="InterPro"/>
</dbReference>
<sequence length="249" mass="27364">SEECGRFRIAQRAEDLTAREGRTVGILTVEEGGVLNGKLERLGELYDRGVRLITLTWNYENAIGSPNSRERSVMERGLTSFGREVLEAMNGYGMLIDVSHLSDGGFWDCIRYSRTPIVASHSNCRELCAHPRNLTDEMLRALGENGGVAGLNFYSAFLCGSGRARPEDIARHAVHMIDKAGEDAAALGTDFDGFEAEALPEGIRGVQDMERVWEAMRKAGITPRQIEKIASGNLRRVLQIPFPIPGQGA</sequence>
<dbReference type="AlphaFoldDB" id="A0A9D2NW15"/>
<proteinExistence type="predicted"/>
<gene>
    <name evidence="1" type="ORF">H9757_10635</name>
</gene>
<keyword evidence="1" id="KW-0378">Hydrolase</keyword>
<evidence type="ECO:0000313" key="1">
    <source>
        <dbReference type="EMBL" id="HJC39497.1"/>
    </source>
</evidence>
<organism evidence="1 2">
    <name type="scientific">Candidatus Mediterraneibacter faecigallinarum</name>
    <dbReference type="NCBI Taxonomy" id="2838669"/>
    <lineage>
        <taxon>Bacteria</taxon>
        <taxon>Bacillati</taxon>
        <taxon>Bacillota</taxon>
        <taxon>Clostridia</taxon>
        <taxon>Lachnospirales</taxon>
        <taxon>Lachnospiraceae</taxon>
        <taxon>Mediterraneibacter</taxon>
    </lineage>
</organism>
<dbReference type="PANTHER" id="PTHR10443">
    <property type="entry name" value="MICROSOMAL DIPEPTIDASE"/>
    <property type="match status" value="1"/>
</dbReference>
<dbReference type="Gene3D" id="3.20.20.140">
    <property type="entry name" value="Metal-dependent hydrolases"/>
    <property type="match status" value="1"/>
</dbReference>
<accession>A0A9D2NW15</accession>
<dbReference type="GO" id="GO:0006508">
    <property type="term" value="P:proteolysis"/>
    <property type="evidence" value="ECO:0007669"/>
    <property type="project" value="InterPro"/>
</dbReference>
<dbReference type="PANTHER" id="PTHR10443:SF12">
    <property type="entry name" value="DIPEPTIDASE"/>
    <property type="match status" value="1"/>
</dbReference>
<reference evidence="1" key="2">
    <citation type="submission" date="2021-04" db="EMBL/GenBank/DDBJ databases">
        <authorList>
            <person name="Gilroy R."/>
        </authorList>
    </citation>
    <scope>NUCLEOTIDE SEQUENCE</scope>
    <source>
        <strain evidence="1">ChiGjej1B1-1692</strain>
    </source>
</reference>
<dbReference type="PROSITE" id="PS51365">
    <property type="entry name" value="RENAL_DIPEPTIDASE_2"/>
    <property type="match status" value="1"/>
</dbReference>
<keyword evidence="1" id="KW-0645">Protease</keyword>
<dbReference type="EC" id="3.4.13.-" evidence="1"/>
<dbReference type="Proteomes" id="UP000823894">
    <property type="component" value="Unassembled WGS sequence"/>
</dbReference>
<dbReference type="InterPro" id="IPR008257">
    <property type="entry name" value="Pept_M19"/>
</dbReference>
<name>A0A9D2NW15_9FIRM</name>
<dbReference type="InterPro" id="IPR032466">
    <property type="entry name" value="Metal_Hydrolase"/>
</dbReference>
<comment type="caution">
    <text evidence="1">The sequence shown here is derived from an EMBL/GenBank/DDBJ whole genome shotgun (WGS) entry which is preliminary data.</text>
</comment>
<dbReference type="SUPFAM" id="SSF51556">
    <property type="entry name" value="Metallo-dependent hydrolases"/>
    <property type="match status" value="1"/>
</dbReference>
<evidence type="ECO:0000313" key="2">
    <source>
        <dbReference type="Proteomes" id="UP000823894"/>
    </source>
</evidence>